<dbReference type="InterPro" id="IPR008136">
    <property type="entry name" value="CinA_C"/>
</dbReference>
<evidence type="ECO:0000313" key="2">
    <source>
        <dbReference type="EMBL" id="MBC8563438.1"/>
    </source>
</evidence>
<dbReference type="EMBL" id="JACRSX010000022">
    <property type="protein sequence ID" value="MBC8563438.1"/>
    <property type="molecule type" value="Genomic_DNA"/>
</dbReference>
<gene>
    <name evidence="2" type="ORF">H8704_12535</name>
</gene>
<organism evidence="2 3">
    <name type="scientific">Jutongia huaianensis</name>
    <dbReference type="NCBI Taxonomy" id="2763668"/>
    <lineage>
        <taxon>Bacteria</taxon>
        <taxon>Bacillati</taxon>
        <taxon>Bacillota</taxon>
        <taxon>Clostridia</taxon>
        <taxon>Lachnospirales</taxon>
        <taxon>Lachnospiraceae</taxon>
        <taxon>Jutongia</taxon>
    </lineage>
</organism>
<keyword evidence="3" id="KW-1185">Reference proteome</keyword>
<proteinExistence type="predicted"/>
<dbReference type="Gene3D" id="3.90.950.20">
    <property type="entry name" value="CinA-like"/>
    <property type="match status" value="1"/>
</dbReference>
<sequence>MTQTQQDRIINSLIDRQITISTMESCTSGMIASMITDTSGASAVFPGGFVTYLNETKVCAGVDEKIIKEYGVYSGECAKAMAETVREKLNTDIGIGITGTTGNLDPNNADSVQGQAFFSIVWKESVFVDEIHVDVTGKSRHGIKQLYADRVFEKLAEIINVKQG</sequence>
<dbReference type="NCBIfam" id="TIGR00199">
    <property type="entry name" value="PncC_domain"/>
    <property type="match status" value="1"/>
</dbReference>
<evidence type="ECO:0000313" key="3">
    <source>
        <dbReference type="Proteomes" id="UP000606193"/>
    </source>
</evidence>
<evidence type="ECO:0000259" key="1">
    <source>
        <dbReference type="Pfam" id="PF02464"/>
    </source>
</evidence>
<comment type="caution">
    <text evidence="2">The sequence shown here is derived from an EMBL/GenBank/DDBJ whole genome shotgun (WGS) entry which is preliminary data.</text>
</comment>
<dbReference type="InterPro" id="IPR036653">
    <property type="entry name" value="CinA-like_C"/>
</dbReference>
<dbReference type="RefSeq" id="WP_249298486.1">
    <property type="nucleotide sequence ID" value="NZ_JACRSX010000022.1"/>
</dbReference>
<accession>A0ABR7N645</accession>
<dbReference type="Proteomes" id="UP000606193">
    <property type="component" value="Unassembled WGS sequence"/>
</dbReference>
<reference evidence="2 3" key="1">
    <citation type="submission" date="2020-08" db="EMBL/GenBank/DDBJ databases">
        <title>Genome public.</title>
        <authorList>
            <person name="Liu C."/>
            <person name="Sun Q."/>
        </authorList>
    </citation>
    <scope>NUCLEOTIDE SEQUENCE [LARGE SCALE GENOMIC DNA]</scope>
    <source>
        <strain evidence="2 3">NSJ-37</strain>
    </source>
</reference>
<name>A0ABR7N645_9FIRM</name>
<dbReference type="SUPFAM" id="SSF142433">
    <property type="entry name" value="CinA-like"/>
    <property type="match status" value="1"/>
</dbReference>
<protein>
    <submittedName>
        <fullName evidence="2">CinA family protein</fullName>
    </submittedName>
</protein>
<feature type="domain" description="CinA C-terminal" evidence="1">
    <location>
        <begin position="5"/>
        <end position="157"/>
    </location>
</feature>
<dbReference type="Pfam" id="PF02464">
    <property type="entry name" value="CinA"/>
    <property type="match status" value="1"/>
</dbReference>